<gene>
    <name evidence="2" type="ORF">BDQ12DRAFT_69844</name>
</gene>
<dbReference type="AlphaFoldDB" id="A0A5C3M3G1"/>
<organism evidence="2 3">
    <name type="scientific">Crucibulum laeve</name>
    <dbReference type="NCBI Taxonomy" id="68775"/>
    <lineage>
        <taxon>Eukaryota</taxon>
        <taxon>Fungi</taxon>
        <taxon>Dikarya</taxon>
        <taxon>Basidiomycota</taxon>
        <taxon>Agaricomycotina</taxon>
        <taxon>Agaricomycetes</taxon>
        <taxon>Agaricomycetidae</taxon>
        <taxon>Agaricales</taxon>
        <taxon>Agaricineae</taxon>
        <taxon>Nidulariaceae</taxon>
        <taxon>Crucibulum</taxon>
    </lineage>
</organism>
<accession>A0A5C3M3G1</accession>
<evidence type="ECO:0000313" key="3">
    <source>
        <dbReference type="Proteomes" id="UP000308652"/>
    </source>
</evidence>
<feature type="compositionally biased region" description="Polar residues" evidence="1">
    <location>
        <begin position="1"/>
        <end position="21"/>
    </location>
</feature>
<keyword evidence="3" id="KW-1185">Reference proteome</keyword>
<name>A0A5C3M3G1_9AGAR</name>
<proteinExistence type="predicted"/>
<feature type="region of interest" description="Disordered" evidence="1">
    <location>
        <begin position="1"/>
        <end position="33"/>
    </location>
</feature>
<evidence type="ECO:0000256" key="1">
    <source>
        <dbReference type="SAM" id="MobiDB-lite"/>
    </source>
</evidence>
<reference evidence="2 3" key="1">
    <citation type="journal article" date="2019" name="Nat. Ecol. Evol.">
        <title>Megaphylogeny resolves global patterns of mushroom evolution.</title>
        <authorList>
            <person name="Varga T."/>
            <person name="Krizsan K."/>
            <person name="Foldi C."/>
            <person name="Dima B."/>
            <person name="Sanchez-Garcia M."/>
            <person name="Sanchez-Ramirez S."/>
            <person name="Szollosi G.J."/>
            <person name="Szarkandi J.G."/>
            <person name="Papp V."/>
            <person name="Albert L."/>
            <person name="Andreopoulos W."/>
            <person name="Angelini C."/>
            <person name="Antonin V."/>
            <person name="Barry K.W."/>
            <person name="Bougher N.L."/>
            <person name="Buchanan P."/>
            <person name="Buyck B."/>
            <person name="Bense V."/>
            <person name="Catcheside P."/>
            <person name="Chovatia M."/>
            <person name="Cooper J."/>
            <person name="Damon W."/>
            <person name="Desjardin D."/>
            <person name="Finy P."/>
            <person name="Geml J."/>
            <person name="Haridas S."/>
            <person name="Hughes K."/>
            <person name="Justo A."/>
            <person name="Karasinski D."/>
            <person name="Kautmanova I."/>
            <person name="Kiss B."/>
            <person name="Kocsube S."/>
            <person name="Kotiranta H."/>
            <person name="LaButti K.M."/>
            <person name="Lechner B.E."/>
            <person name="Liimatainen K."/>
            <person name="Lipzen A."/>
            <person name="Lukacs Z."/>
            <person name="Mihaltcheva S."/>
            <person name="Morgado L.N."/>
            <person name="Niskanen T."/>
            <person name="Noordeloos M.E."/>
            <person name="Ohm R.A."/>
            <person name="Ortiz-Santana B."/>
            <person name="Ovrebo C."/>
            <person name="Racz N."/>
            <person name="Riley R."/>
            <person name="Savchenko A."/>
            <person name="Shiryaev A."/>
            <person name="Soop K."/>
            <person name="Spirin V."/>
            <person name="Szebenyi C."/>
            <person name="Tomsovsky M."/>
            <person name="Tulloss R.E."/>
            <person name="Uehling J."/>
            <person name="Grigoriev I.V."/>
            <person name="Vagvolgyi C."/>
            <person name="Papp T."/>
            <person name="Martin F.M."/>
            <person name="Miettinen O."/>
            <person name="Hibbett D.S."/>
            <person name="Nagy L.G."/>
        </authorList>
    </citation>
    <scope>NUCLEOTIDE SEQUENCE [LARGE SCALE GENOMIC DNA]</scope>
    <source>
        <strain evidence="2 3">CBS 166.37</strain>
    </source>
</reference>
<sequence>MVHCRSQTKPSNAQTKLNSHTPSPPSWNPDQTNLPPSSSLMAPICAIAAAGAKAGCLPAIAARTASSTSFTDTAAPSFDSVIILTSPVCPERRMAKMNTGIPDCSMIAGTLFCWNGAVGKCRYTAPPASTRLKAGRWWSGGRLMGARA</sequence>
<protein>
    <submittedName>
        <fullName evidence="2">Uncharacterized protein</fullName>
    </submittedName>
</protein>
<dbReference type="Proteomes" id="UP000308652">
    <property type="component" value="Unassembled WGS sequence"/>
</dbReference>
<evidence type="ECO:0000313" key="2">
    <source>
        <dbReference type="EMBL" id="TFK39125.1"/>
    </source>
</evidence>
<dbReference type="EMBL" id="ML213600">
    <property type="protein sequence ID" value="TFK39125.1"/>
    <property type="molecule type" value="Genomic_DNA"/>
</dbReference>